<comment type="caution">
    <text evidence="1">The sequence shown here is derived from an EMBL/GenBank/DDBJ whole genome shotgun (WGS) entry which is preliminary data.</text>
</comment>
<dbReference type="EMBL" id="CM043016">
    <property type="protein sequence ID" value="KAI4467673.1"/>
    <property type="molecule type" value="Genomic_DNA"/>
</dbReference>
<keyword evidence="2" id="KW-1185">Reference proteome</keyword>
<organism evidence="1 2">
    <name type="scientific">Holotrichia oblita</name>
    <name type="common">Chafer beetle</name>
    <dbReference type="NCBI Taxonomy" id="644536"/>
    <lineage>
        <taxon>Eukaryota</taxon>
        <taxon>Metazoa</taxon>
        <taxon>Ecdysozoa</taxon>
        <taxon>Arthropoda</taxon>
        <taxon>Hexapoda</taxon>
        <taxon>Insecta</taxon>
        <taxon>Pterygota</taxon>
        <taxon>Neoptera</taxon>
        <taxon>Endopterygota</taxon>
        <taxon>Coleoptera</taxon>
        <taxon>Polyphaga</taxon>
        <taxon>Scarabaeiformia</taxon>
        <taxon>Scarabaeidae</taxon>
        <taxon>Melolonthinae</taxon>
        <taxon>Holotrichia</taxon>
    </lineage>
</organism>
<sequence length="397" mass="43842">MILIYFICFLDFLTLAILMPVAPVHLVSLGASRLLIGGLTSLNALLQLTTGPLVGSWSDTKGRKALLIQCLFLVLISNILLLFTSSLFTYIVSRIIIGLTGHVQILVRAIVASTVPKSEQNETFAKMGAAIGLSLVVGPLLGGVLNSTENGMFKIAVLLNIFTVINLGVAFLISDIKTAKSKRSKEKPILTELTQAFTNLIQVDWNTFWDLFLFRFLRESGYSAFFTTFGVVLMDHLGASQSEMGLTISLFSITMIATNLSMGKIKERLYADDSSGYKRNLHGFIGLTATFGLLYLYTGFYLYIIVMLAMGVFGAVLDATWMEMLVDRTSDNNKGTITGSFESIMQMANLVTPMIATYVEENYGYHKTFLIAIMFLTSGVLIGSYRQRVYQQSVKRD</sequence>
<dbReference type="Proteomes" id="UP001056778">
    <property type="component" value="Chromosome 2"/>
</dbReference>
<accession>A0ACB9TLM6</accession>
<evidence type="ECO:0000313" key="2">
    <source>
        <dbReference type="Proteomes" id="UP001056778"/>
    </source>
</evidence>
<reference evidence="1" key="1">
    <citation type="submission" date="2022-04" db="EMBL/GenBank/DDBJ databases">
        <title>Chromosome-scale genome assembly of Holotrichia oblita Faldermann.</title>
        <authorList>
            <person name="Rongchong L."/>
        </authorList>
    </citation>
    <scope>NUCLEOTIDE SEQUENCE</scope>
    <source>
        <strain evidence="1">81SQS9</strain>
    </source>
</reference>
<evidence type="ECO:0000313" key="1">
    <source>
        <dbReference type="EMBL" id="KAI4467673.1"/>
    </source>
</evidence>
<name>A0ACB9TLM6_HOLOL</name>
<proteinExistence type="predicted"/>
<protein>
    <submittedName>
        <fullName evidence="1">Major facilitator superfamily domain-containing protein 10</fullName>
    </submittedName>
</protein>
<gene>
    <name evidence="1" type="ORF">MML48_2g00000981</name>
</gene>